<comment type="caution">
    <text evidence="1">The sequence shown here is derived from an EMBL/GenBank/DDBJ whole genome shotgun (WGS) entry which is preliminary data.</text>
</comment>
<keyword evidence="2" id="KW-1185">Reference proteome</keyword>
<dbReference type="AlphaFoldDB" id="A0A2T7SNQ0"/>
<proteinExistence type="predicted"/>
<accession>A0A2T7SNQ0</accession>
<gene>
    <name evidence="1" type="ORF">Y717_11150</name>
</gene>
<evidence type="ECO:0000313" key="1">
    <source>
        <dbReference type="EMBL" id="PVE04552.1"/>
    </source>
</evidence>
<protein>
    <submittedName>
        <fullName evidence="1">Uncharacterized protein</fullName>
    </submittedName>
</protein>
<dbReference type="EMBL" id="AZSP01000386">
    <property type="protein sequence ID" value="PVE04552.1"/>
    <property type="molecule type" value="Genomic_DNA"/>
</dbReference>
<dbReference type="STRING" id="1440053.GCA_000718095_00820"/>
<evidence type="ECO:0000313" key="2">
    <source>
        <dbReference type="Proteomes" id="UP000245992"/>
    </source>
</evidence>
<organism evidence="1 2">
    <name type="scientific">Streptomyces scopuliridis RB72</name>
    <dbReference type="NCBI Taxonomy" id="1440053"/>
    <lineage>
        <taxon>Bacteria</taxon>
        <taxon>Bacillati</taxon>
        <taxon>Actinomycetota</taxon>
        <taxon>Actinomycetes</taxon>
        <taxon>Kitasatosporales</taxon>
        <taxon>Streptomycetaceae</taxon>
        <taxon>Streptomyces</taxon>
    </lineage>
</organism>
<name>A0A2T7SNQ0_9ACTN</name>
<sequence length="201" mass="22980">MPDWTNVKMGTMVRAALWLVAEVGEGNVYTRDQLQAAFPGVAQVDRRVRDLRSHGWVIATNRDDVLLAPHETRFVRAGDPVWEPGVRRAPRRQERSSELVPIRAAGPESFRIREPLYEVRRAQDPEQVWERLQNLSLSERSLLLAWIAMGRRPSSPVELAWRAYRGLSEEKRQELAAKLGELVSSELYEESPVPEDGSDEK</sequence>
<dbReference type="Proteomes" id="UP000245992">
    <property type="component" value="Unassembled WGS sequence"/>
</dbReference>
<reference evidence="1 2" key="1">
    <citation type="submission" date="2013-12" db="EMBL/GenBank/DDBJ databases">
        <title>Annotated genome of Streptomyces scopuliridis.</title>
        <authorList>
            <person name="Olson J.B."/>
        </authorList>
    </citation>
    <scope>NUCLEOTIDE SEQUENCE [LARGE SCALE GENOMIC DNA]</scope>
    <source>
        <strain evidence="1 2">RB72</strain>
    </source>
</reference>